<proteinExistence type="predicted"/>
<evidence type="ECO:0000313" key="1">
    <source>
        <dbReference type="EMBL" id="CAF4321072.1"/>
    </source>
</evidence>
<reference evidence="1" key="1">
    <citation type="submission" date="2021-02" db="EMBL/GenBank/DDBJ databases">
        <authorList>
            <person name="Nowell W R."/>
        </authorList>
    </citation>
    <scope>NUCLEOTIDE SEQUENCE</scope>
</reference>
<gene>
    <name evidence="1" type="ORF">FNK824_LOCUS41344</name>
</gene>
<comment type="caution">
    <text evidence="1">The sequence shown here is derived from an EMBL/GenBank/DDBJ whole genome shotgun (WGS) entry which is preliminary data.</text>
</comment>
<name>A0A820J425_9BILA</name>
<evidence type="ECO:0000313" key="2">
    <source>
        <dbReference type="Proteomes" id="UP000663874"/>
    </source>
</evidence>
<dbReference type="Proteomes" id="UP000663874">
    <property type="component" value="Unassembled WGS sequence"/>
</dbReference>
<accession>A0A820J425</accession>
<dbReference type="EMBL" id="CAJOBE010039398">
    <property type="protein sequence ID" value="CAF4321072.1"/>
    <property type="molecule type" value="Genomic_DNA"/>
</dbReference>
<feature type="non-terminal residue" evidence="1">
    <location>
        <position position="12"/>
    </location>
</feature>
<protein>
    <submittedName>
        <fullName evidence="1">Uncharacterized protein</fullName>
    </submittedName>
</protein>
<organism evidence="1 2">
    <name type="scientific">Rotaria sordida</name>
    <dbReference type="NCBI Taxonomy" id="392033"/>
    <lineage>
        <taxon>Eukaryota</taxon>
        <taxon>Metazoa</taxon>
        <taxon>Spiralia</taxon>
        <taxon>Gnathifera</taxon>
        <taxon>Rotifera</taxon>
        <taxon>Eurotatoria</taxon>
        <taxon>Bdelloidea</taxon>
        <taxon>Philodinida</taxon>
        <taxon>Philodinidae</taxon>
        <taxon>Rotaria</taxon>
    </lineage>
</organism>
<sequence length="12" mass="1296">MSLVTQNTNTTS</sequence>